<name>A0A4R4YSH7_9ACTN</name>
<comment type="caution">
    <text evidence="1">The sequence shown here is derived from an EMBL/GenBank/DDBJ whole genome shotgun (WGS) entry which is preliminary data.</text>
</comment>
<evidence type="ECO:0000313" key="2">
    <source>
        <dbReference type="Proteomes" id="UP000295302"/>
    </source>
</evidence>
<proteinExistence type="predicted"/>
<keyword evidence="1" id="KW-0808">Transferase</keyword>
<reference evidence="1 2" key="1">
    <citation type="submission" date="2019-03" db="EMBL/GenBank/DDBJ databases">
        <title>Draft genome sequences of novel Actinobacteria.</title>
        <authorList>
            <person name="Sahin N."/>
            <person name="Ay H."/>
            <person name="Saygin H."/>
        </authorList>
    </citation>
    <scope>NUCLEOTIDE SEQUENCE [LARGE SCALE GENOMIC DNA]</scope>
    <source>
        <strain evidence="1 2">CH32</strain>
    </source>
</reference>
<keyword evidence="2" id="KW-1185">Reference proteome</keyword>
<protein>
    <submittedName>
        <fullName evidence="1">SAM-dependent methyltransferase</fullName>
    </submittedName>
</protein>
<gene>
    <name evidence="1" type="ORF">E1286_15695</name>
</gene>
<organism evidence="1 2">
    <name type="scientific">Nonomuraea terrae</name>
    <dbReference type="NCBI Taxonomy" id="2530383"/>
    <lineage>
        <taxon>Bacteria</taxon>
        <taxon>Bacillati</taxon>
        <taxon>Actinomycetota</taxon>
        <taxon>Actinomycetes</taxon>
        <taxon>Streptosporangiales</taxon>
        <taxon>Streptosporangiaceae</taxon>
        <taxon>Nonomuraea</taxon>
    </lineage>
</organism>
<dbReference type="GO" id="GO:0032259">
    <property type="term" value="P:methylation"/>
    <property type="evidence" value="ECO:0007669"/>
    <property type="project" value="UniProtKB-KW"/>
</dbReference>
<dbReference type="RefSeq" id="WP_425464759.1">
    <property type="nucleotide sequence ID" value="NZ_SMKQ01000039.1"/>
</dbReference>
<dbReference type="GO" id="GO:0008168">
    <property type="term" value="F:methyltransferase activity"/>
    <property type="evidence" value="ECO:0007669"/>
    <property type="project" value="UniProtKB-KW"/>
</dbReference>
<dbReference type="SUPFAM" id="SSF53335">
    <property type="entry name" value="S-adenosyl-L-methionine-dependent methyltransferases"/>
    <property type="match status" value="1"/>
</dbReference>
<evidence type="ECO:0000313" key="1">
    <source>
        <dbReference type="EMBL" id="TDD48221.1"/>
    </source>
</evidence>
<dbReference type="Proteomes" id="UP000295302">
    <property type="component" value="Unassembled WGS sequence"/>
</dbReference>
<dbReference type="AlphaFoldDB" id="A0A4R4YSH7"/>
<accession>A0A4R4YSH7</accession>
<sequence length="85" mass="9151">MPLSADAELEQSTVVANNQMNRERRLRGYGRELGLDILGVLRAAATRPVRWLDLCCGAAYALGEAASVLGDEAELVGVDLVDFFA</sequence>
<dbReference type="InterPro" id="IPR029063">
    <property type="entry name" value="SAM-dependent_MTases_sf"/>
</dbReference>
<feature type="non-terminal residue" evidence="1">
    <location>
        <position position="85"/>
    </location>
</feature>
<dbReference type="EMBL" id="SMKQ01000039">
    <property type="protein sequence ID" value="TDD48221.1"/>
    <property type="molecule type" value="Genomic_DNA"/>
</dbReference>
<keyword evidence="1" id="KW-0489">Methyltransferase</keyword>